<dbReference type="PANTHER" id="PTHR44591">
    <property type="entry name" value="STRESS RESPONSE REGULATOR PROTEIN 1"/>
    <property type="match status" value="1"/>
</dbReference>
<dbReference type="InterPro" id="IPR001789">
    <property type="entry name" value="Sig_transdc_resp-reg_receiver"/>
</dbReference>
<protein>
    <recommendedName>
        <fullName evidence="4">Response regulatory domain-containing protein</fullName>
    </recommendedName>
</protein>
<comment type="caution">
    <text evidence="5">The sequence shown here is derived from an EMBL/GenBank/DDBJ whole genome shotgun (WGS) entry which is preliminary data.</text>
</comment>
<dbReference type="PROSITE" id="PS50110">
    <property type="entry name" value="RESPONSE_REGULATORY"/>
    <property type="match status" value="1"/>
</dbReference>
<dbReference type="CDD" id="cd00156">
    <property type="entry name" value="REC"/>
    <property type="match status" value="1"/>
</dbReference>
<dbReference type="GO" id="GO:0000160">
    <property type="term" value="P:phosphorelay signal transduction system"/>
    <property type="evidence" value="ECO:0007669"/>
    <property type="project" value="InterPro"/>
</dbReference>
<dbReference type="Pfam" id="PF00072">
    <property type="entry name" value="Response_reg"/>
    <property type="match status" value="1"/>
</dbReference>
<keyword evidence="6" id="KW-1185">Reference proteome</keyword>
<dbReference type="Gene3D" id="3.40.50.2300">
    <property type="match status" value="1"/>
</dbReference>
<dbReference type="Proteomes" id="UP000287188">
    <property type="component" value="Unassembled WGS sequence"/>
</dbReference>
<dbReference type="PANTHER" id="PTHR44591:SF25">
    <property type="entry name" value="CHEMOTAXIS TWO-COMPONENT RESPONSE REGULATOR"/>
    <property type="match status" value="1"/>
</dbReference>
<organism evidence="5 6">
    <name type="scientific">Dictyobacter kobayashii</name>
    <dbReference type="NCBI Taxonomy" id="2014872"/>
    <lineage>
        <taxon>Bacteria</taxon>
        <taxon>Bacillati</taxon>
        <taxon>Chloroflexota</taxon>
        <taxon>Ktedonobacteria</taxon>
        <taxon>Ktedonobacterales</taxon>
        <taxon>Dictyobacteraceae</taxon>
        <taxon>Dictyobacter</taxon>
    </lineage>
</organism>
<dbReference type="SMART" id="SM00448">
    <property type="entry name" value="REC"/>
    <property type="match status" value="1"/>
</dbReference>
<dbReference type="Gene3D" id="3.30.450.30">
    <property type="entry name" value="Dynein light chain 2a, cytoplasmic"/>
    <property type="match status" value="1"/>
</dbReference>
<dbReference type="EMBL" id="BIFS01000001">
    <property type="protein sequence ID" value="GCE20279.1"/>
    <property type="molecule type" value="Genomic_DNA"/>
</dbReference>
<gene>
    <name evidence="5" type="ORF">KDK_40790</name>
</gene>
<name>A0A402AMK2_9CHLR</name>
<evidence type="ECO:0000259" key="4">
    <source>
        <dbReference type="PROSITE" id="PS50110"/>
    </source>
</evidence>
<dbReference type="SUPFAM" id="SSF52172">
    <property type="entry name" value="CheY-like"/>
    <property type="match status" value="1"/>
</dbReference>
<dbReference type="Pfam" id="PF14332">
    <property type="entry name" value="DUF4388"/>
    <property type="match status" value="1"/>
</dbReference>
<dbReference type="AlphaFoldDB" id="A0A402AMK2"/>
<feature type="region of interest" description="Disordered" evidence="3">
    <location>
        <begin position="426"/>
        <end position="457"/>
    </location>
</feature>
<evidence type="ECO:0000256" key="2">
    <source>
        <dbReference type="PROSITE-ProRule" id="PRU00169"/>
    </source>
</evidence>
<feature type="region of interest" description="Disordered" evidence="3">
    <location>
        <begin position="362"/>
        <end position="395"/>
    </location>
</feature>
<reference evidence="6" key="1">
    <citation type="submission" date="2018-12" db="EMBL/GenBank/DDBJ databases">
        <title>Tengunoibacter tsumagoiensis gen. nov., sp. nov., Dictyobacter kobayashii sp. nov., D. alpinus sp. nov., and D. joshuensis sp. nov. and description of Dictyobacteraceae fam. nov. within the order Ktedonobacterales isolated from Tengu-no-mugimeshi.</title>
        <authorList>
            <person name="Wang C.M."/>
            <person name="Zheng Y."/>
            <person name="Sakai Y."/>
            <person name="Toyoda A."/>
            <person name="Minakuchi Y."/>
            <person name="Abe K."/>
            <person name="Yokota A."/>
            <person name="Yabe S."/>
        </authorList>
    </citation>
    <scope>NUCLEOTIDE SEQUENCE [LARGE SCALE GENOMIC DNA]</scope>
    <source>
        <strain evidence="6">Uno11</strain>
    </source>
</reference>
<feature type="compositionally biased region" description="Polar residues" evidence="3">
    <location>
        <begin position="362"/>
        <end position="379"/>
    </location>
</feature>
<dbReference type="InterPro" id="IPR050595">
    <property type="entry name" value="Bact_response_regulator"/>
</dbReference>
<feature type="modified residue" description="4-aspartylphosphate" evidence="2">
    <location>
        <position position="55"/>
    </location>
</feature>
<feature type="region of interest" description="Disordered" evidence="3">
    <location>
        <begin position="261"/>
        <end position="281"/>
    </location>
</feature>
<evidence type="ECO:0000256" key="3">
    <source>
        <dbReference type="SAM" id="MobiDB-lite"/>
    </source>
</evidence>
<feature type="domain" description="Response regulatory" evidence="4">
    <location>
        <begin position="6"/>
        <end position="120"/>
    </location>
</feature>
<evidence type="ECO:0000313" key="5">
    <source>
        <dbReference type="EMBL" id="GCE20279.1"/>
    </source>
</evidence>
<dbReference type="InterPro" id="IPR011006">
    <property type="entry name" value="CheY-like_superfamily"/>
</dbReference>
<evidence type="ECO:0000313" key="6">
    <source>
        <dbReference type="Proteomes" id="UP000287188"/>
    </source>
</evidence>
<dbReference type="RefSeq" id="WP_161977493.1">
    <property type="nucleotide sequence ID" value="NZ_BIFS01000001.1"/>
</dbReference>
<keyword evidence="1 2" id="KW-0597">Phosphoprotein</keyword>
<accession>A0A402AMK2</accession>
<dbReference type="InterPro" id="IPR025497">
    <property type="entry name" value="PatA-like_N"/>
</dbReference>
<sequence>MSDVWRIIVVASDDALNQNLVNSLRKDGYVVQGMMSEADAVRTLWSEEYDVVIYDVKTPGADGFELLQWLRAYRPSIHTIMLGETDSAPLRMQALEGGAVSYFEKPLDIRLLKEELRRLLQPTGFSASLDSFDLLDVIQIVNMSRKSITLLINTGLEERGVLRFQNGELIWAEYGVLRAEEAFFALAAHKNGTVIHQPWNDQVASNVTQPLSRLIFQALQYRTKYANRQQYSGEIESVPIAPISFADIDDTPFMVLTEAQPSSSPFQAPANDWSETQSETSPAQLEKEWWENTGRMPRAQPAPAAAVQDGDAALAPTMALNGQELMDMLKKMSDQAPVQASGQAAPIDRPELNAELPGWLTDQPTSSQRAIPKSATGTPSAIPATPNIPTKSSEWPAARVPLTTTEQLSPEQMSGFQETEVLRPANREWSSGSPTQPPVEISRSAQPSGPLYRGQSPVAQEAASGSFSFEPEYEGNISLSTSTLRAQQAARRNYATLVSALQTLGYSVPGFIAAAVVTIDGQPVAQVAIDEIDISRVCRYFSAIQKSVLLASEVSELGGEHEHTVVTSAGRQIFMRMAGIEKKIFQVLITTREADPAQCVQLMTSVEETISTALQ</sequence>
<evidence type="ECO:0000256" key="1">
    <source>
        <dbReference type="ARBA" id="ARBA00022553"/>
    </source>
</evidence>
<proteinExistence type="predicted"/>